<evidence type="ECO:0000313" key="2">
    <source>
        <dbReference type="Proteomes" id="UP000289323"/>
    </source>
</evidence>
<protein>
    <submittedName>
        <fullName evidence="1">C73d6011-4464-4152-a59d-2090e5260049</fullName>
    </submittedName>
</protein>
<dbReference type="AlphaFoldDB" id="A0A3S4D4L4"/>
<accession>A0A3S4D4L4</accession>
<dbReference type="EMBL" id="OUUZ01000009">
    <property type="protein sequence ID" value="SPQ22445.1"/>
    <property type="molecule type" value="Genomic_DNA"/>
</dbReference>
<reference evidence="1 2" key="1">
    <citation type="submission" date="2018-04" db="EMBL/GenBank/DDBJ databases">
        <authorList>
            <person name="Huttner S."/>
            <person name="Dainat J."/>
        </authorList>
    </citation>
    <scope>NUCLEOTIDE SEQUENCE [LARGE SCALE GENOMIC DNA]</scope>
</reference>
<gene>
    <name evidence="1" type="ORF">TT172_LOCUS4864</name>
</gene>
<sequence>MASPEVTTTATATAILARIIDLFFLNERAYEGLPYTLFHPGHWYPENATGQRSTVTQGVNRYSLNGTVQAACNLTQVGSAWYARGTASRDDTFSAYRYNWTSGDDNFSFAPVAITAGAEPLTGPSPTPHGSSSSGAGAVCVVETQIDLTTTSGVGNVCLALLAVVLAVLDFKPIISE</sequence>
<name>A0A3S4D4L4_9PEZI</name>
<evidence type="ECO:0000313" key="1">
    <source>
        <dbReference type="EMBL" id="SPQ22445.1"/>
    </source>
</evidence>
<dbReference type="Proteomes" id="UP000289323">
    <property type="component" value="Unassembled WGS sequence"/>
</dbReference>
<proteinExistence type="predicted"/>
<organism evidence="1 2">
    <name type="scientific">Thermothielavioides terrestris</name>
    <dbReference type="NCBI Taxonomy" id="2587410"/>
    <lineage>
        <taxon>Eukaryota</taxon>
        <taxon>Fungi</taxon>
        <taxon>Dikarya</taxon>
        <taxon>Ascomycota</taxon>
        <taxon>Pezizomycotina</taxon>
        <taxon>Sordariomycetes</taxon>
        <taxon>Sordariomycetidae</taxon>
        <taxon>Sordariales</taxon>
        <taxon>Chaetomiaceae</taxon>
        <taxon>Thermothielavioides</taxon>
    </lineage>
</organism>